<dbReference type="EMBL" id="JAQNDL010000005">
    <property type="protein sequence ID" value="MDC0723263.1"/>
    <property type="molecule type" value="Genomic_DNA"/>
</dbReference>
<dbReference type="InterPro" id="IPR011009">
    <property type="entry name" value="Kinase-like_dom_sf"/>
</dbReference>
<dbReference type="RefSeq" id="WP_272091807.1">
    <property type="nucleotide sequence ID" value="NZ_JAQNDL010000005.1"/>
</dbReference>
<evidence type="ECO:0000259" key="1">
    <source>
        <dbReference type="Pfam" id="PF01636"/>
    </source>
</evidence>
<accession>A0ABT5EBL3</accession>
<keyword evidence="3" id="KW-1185">Reference proteome</keyword>
<proteinExistence type="predicted"/>
<feature type="domain" description="Aminoglycoside phosphotransferase" evidence="1">
    <location>
        <begin position="49"/>
        <end position="279"/>
    </location>
</feature>
<organism evidence="2 3">
    <name type="scientific">Nannocystis bainbridge</name>
    <dbReference type="NCBI Taxonomy" id="2995303"/>
    <lineage>
        <taxon>Bacteria</taxon>
        <taxon>Pseudomonadati</taxon>
        <taxon>Myxococcota</taxon>
        <taxon>Polyangia</taxon>
        <taxon>Nannocystales</taxon>
        <taxon>Nannocystaceae</taxon>
        <taxon>Nannocystis</taxon>
    </lineage>
</organism>
<dbReference type="InterPro" id="IPR002575">
    <property type="entry name" value="Aminoglycoside_PTrfase"/>
</dbReference>
<sequence>MSEKSISLNESSSAPAFTAPPDTVAELLARARRHGLVLEAASEALENTGLDFVVAHGTDAARAPWIVRAPRRADVVAAASVEARVLALVGEQLPVAVPDWRVHAPEVIAYPRIAGVPAVAVTPAGPQWNIIDPAAPSPVFVESMAHVLAALQAIAPTSAASQGVPTWTLAATRAKLAAAMTATREALQPSPRMWARWHRWLESDALWPTHTALVHGDLHPGHMLLADDGRVIGVLDWTEARIDDPATDMAMFLGCFGRDALERLVERFAAAGGVTWPGLIEHAGERWAAWAVVAAEWALRTGHAEALAHSRAHLAELDGEAAD</sequence>
<evidence type="ECO:0000313" key="3">
    <source>
        <dbReference type="Proteomes" id="UP001221686"/>
    </source>
</evidence>
<dbReference type="Proteomes" id="UP001221686">
    <property type="component" value="Unassembled WGS sequence"/>
</dbReference>
<gene>
    <name evidence="2" type="ORF">POL25_40630</name>
</gene>
<dbReference type="PANTHER" id="PTHR21310:SF15">
    <property type="entry name" value="AMINOGLYCOSIDE PHOSPHOTRANSFERASE DOMAIN-CONTAINING PROTEIN"/>
    <property type="match status" value="1"/>
</dbReference>
<dbReference type="PANTHER" id="PTHR21310">
    <property type="entry name" value="AMINOGLYCOSIDE PHOSPHOTRANSFERASE-RELATED-RELATED"/>
    <property type="match status" value="1"/>
</dbReference>
<dbReference type="Gene3D" id="3.90.1200.10">
    <property type="match status" value="1"/>
</dbReference>
<dbReference type="SUPFAM" id="SSF56112">
    <property type="entry name" value="Protein kinase-like (PK-like)"/>
    <property type="match status" value="1"/>
</dbReference>
<reference evidence="2 3" key="1">
    <citation type="submission" date="2022-11" db="EMBL/GenBank/DDBJ databases">
        <title>Minimal conservation of predation-associated metabolite biosynthetic gene clusters underscores biosynthetic potential of Myxococcota including descriptions for ten novel species: Archangium lansinium sp. nov., Myxococcus landrumus sp. nov., Nannocystis bai.</title>
        <authorList>
            <person name="Ahearne A."/>
            <person name="Stevens C."/>
            <person name="Dowd S."/>
        </authorList>
    </citation>
    <scope>NUCLEOTIDE SEQUENCE [LARGE SCALE GENOMIC DNA]</scope>
    <source>
        <strain evidence="2 3">BB15-2</strain>
    </source>
</reference>
<evidence type="ECO:0000313" key="2">
    <source>
        <dbReference type="EMBL" id="MDC0723263.1"/>
    </source>
</evidence>
<dbReference type="InterPro" id="IPR051678">
    <property type="entry name" value="AGP_Transferase"/>
</dbReference>
<protein>
    <submittedName>
        <fullName evidence="2">Macrolide 2'-phosphotransferase</fullName>
    </submittedName>
</protein>
<dbReference type="Gene3D" id="3.30.200.20">
    <property type="entry name" value="Phosphorylase Kinase, domain 1"/>
    <property type="match status" value="1"/>
</dbReference>
<dbReference type="Pfam" id="PF01636">
    <property type="entry name" value="APH"/>
    <property type="match status" value="1"/>
</dbReference>
<comment type="caution">
    <text evidence="2">The sequence shown here is derived from an EMBL/GenBank/DDBJ whole genome shotgun (WGS) entry which is preliminary data.</text>
</comment>
<dbReference type="CDD" id="cd05152">
    <property type="entry name" value="MPH2"/>
    <property type="match status" value="1"/>
</dbReference>
<name>A0ABT5EBL3_9BACT</name>